<name>A0A1J5RFD0_9ZZZZ</name>
<reference evidence="1" key="1">
    <citation type="submission" date="2016-10" db="EMBL/GenBank/DDBJ databases">
        <title>Sequence of Gallionella enrichment culture.</title>
        <authorList>
            <person name="Poehlein A."/>
            <person name="Muehling M."/>
            <person name="Daniel R."/>
        </authorList>
    </citation>
    <scope>NUCLEOTIDE SEQUENCE</scope>
</reference>
<organism evidence="1">
    <name type="scientific">mine drainage metagenome</name>
    <dbReference type="NCBI Taxonomy" id="410659"/>
    <lineage>
        <taxon>unclassified sequences</taxon>
        <taxon>metagenomes</taxon>
        <taxon>ecological metagenomes</taxon>
    </lineage>
</organism>
<proteinExistence type="predicted"/>
<accession>A0A1J5RFD0</accession>
<comment type="caution">
    <text evidence="1">The sequence shown here is derived from an EMBL/GenBank/DDBJ whole genome shotgun (WGS) entry which is preliminary data.</text>
</comment>
<dbReference type="AlphaFoldDB" id="A0A1J5RFD0"/>
<sequence>MLTLEDCIGFSGLTSEQVEAIAHHEHLSMIIAAELAENLLESSKGVALVEAILNDEVAYCQTHGNNVRRAVYQAGLDQFLTRHHRYM</sequence>
<protein>
    <submittedName>
        <fullName evidence="1">Uncharacterized protein</fullName>
    </submittedName>
</protein>
<gene>
    <name evidence="1" type="ORF">GALL_235310</name>
</gene>
<dbReference type="EMBL" id="MLJW01000185">
    <property type="protein sequence ID" value="OIQ94481.1"/>
    <property type="molecule type" value="Genomic_DNA"/>
</dbReference>
<evidence type="ECO:0000313" key="1">
    <source>
        <dbReference type="EMBL" id="OIQ94481.1"/>
    </source>
</evidence>